<gene>
    <name evidence="1" type="ORF">GLOIN_2v1535581</name>
</gene>
<accession>A0A2P4QLQ3</accession>
<dbReference type="AlphaFoldDB" id="A0A2P4QLQ3"/>
<dbReference type="Gene3D" id="1.10.10.1010">
    <property type="entry name" value="Intein homing endonuclease, domain IV"/>
    <property type="match status" value="1"/>
</dbReference>
<protein>
    <submittedName>
        <fullName evidence="1">Uncharacterized protein</fullName>
    </submittedName>
</protein>
<reference evidence="1 2" key="2">
    <citation type="journal article" date="2018" name="New Phytol.">
        <title>High intraspecific genome diversity in the model arbuscular mycorrhizal symbiont Rhizophagus irregularis.</title>
        <authorList>
            <person name="Chen E.C.H."/>
            <person name="Morin E."/>
            <person name="Beaudet D."/>
            <person name="Noel J."/>
            <person name="Yildirir G."/>
            <person name="Ndikumana S."/>
            <person name="Charron P."/>
            <person name="St-Onge C."/>
            <person name="Giorgi J."/>
            <person name="Kruger M."/>
            <person name="Marton T."/>
            <person name="Ropars J."/>
            <person name="Grigoriev I.V."/>
            <person name="Hainaut M."/>
            <person name="Henrissat B."/>
            <person name="Roux C."/>
            <person name="Martin F."/>
            <person name="Corradi N."/>
        </authorList>
    </citation>
    <scope>NUCLEOTIDE SEQUENCE [LARGE SCALE GENOMIC DNA]</scope>
    <source>
        <strain evidence="1 2">DAOM 197198</strain>
    </source>
</reference>
<dbReference type="EMBL" id="AUPC02000031">
    <property type="protein sequence ID" value="POG78569.1"/>
    <property type="molecule type" value="Genomic_DNA"/>
</dbReference>
<organism evidence="1 2">
    <name type="scientific">Rhizophagus irregularis (strain DAOM 181602 / DAOM 197198 / MUCL 43194)</name>
    <name type="common">Arbuscular mycorrhizal fungus</name>
    <name type="synonym">Glomus intraradices</name>
    <dbReference type="NCBI Taxonomy" id="747089"/>
    <lineage>
        <taxon>Eukaryota</taxon>
        <taxon>Fungi</taxon>
        <taxon>Fungi incertae sedis</taxon>
        <taxon>Mucoromycota</taxon>
        <taxon>Glomeromycotina</taxon>
        <taxon>Glomeromycetes</taxon>
        <taxon>Glomerales</taxon>
        <taxon>Glomeraceae</taxon>
        <taxon>Rhizophagus</taxon>
    </lineage>
</organism>
<dbReference type="VEuPathDB" id="FungiDB:RhiirFUN_001658"/>
<reference evidence="1 2" key="1">
    <citation type="journal article" date="2013" name="Proc. Natl. Acad. Sci. U.S.A.">
        <title>Genome of an arbuscular mycorrhizal fungus provides insight into the oldest plant symbiosis.</title>
        <authorList>
            <person name="Tisserant E."/>
            <person name="Malbreil M."/>
            <person name="Kuo A."/>
            <person name="Kohler A."/>
            <person name="Symeonidi A."/>
            <person name="Balestrini R."/>
            <person name="Charron P."/>
            <person name="Duensing N."/>
            <person name="Frei Dit Frey N."/>
            <person name="Gianinazzi-Pearson V."/>
            <person name="Gilbert L.B."/>
            <person name="Handa Y."/>
            <person name="Herr J.R."/>
            <person name="Hijri M."/>
            <person name="Koul R."/>
            <person name="Kawaguchi M."/>
            <person name="Krajinski F."/>
            <person name="Lammers P.J."/>
            <person name="Masclaux F.G."/>
            <person name="Murat C."/>
            <person name="Morin E."/>
            <person name="Ndikumana S."/>
            <person name="Pagni M."/>
            <person name="Petitpierre D."/>
            <person name="Requena N."/>
            <person name="Rosikiewicz P."/>
            <person name="Riley R."/>
            <person name="Saito K."/>
            <person name="San Clemente H."/>
            <person name="Shapiro H."/>
            <person name="van Tuinen D."/>
            <person name="Becard G."/>
            <person name="Bonfante P."/>
            <person name="Paszkowski U."/>
            <person name="Shachar-Hill Y.Y."/>
            <person name="Tuskan G.A."/>
            <person name="Young P.W."/>
            <person name="Sanders I.R."/>
            <person name="Henrissat B."/>
            <person name="Rensing S.A."/>
            <person name="Grigoriev I.V."/>
            <person name="Corradi N."/>
            <person name="Roux C."/>
            <person name="Martin F."/>
        </authorList>
    </citation>
    <scope>NUCLEOTIDE SEQUENCE [LARGE SCALE GENOMIC DNA]</scope>
    <source>
        <strain evidence="1 2">DAOM 197198</strain>
    </source>
</reference>
<comment type="caution">
    <text evidence="1">The sequence shown here is derived from an EMBL/GenBank/DDBJ whole genome shotgun (WGS) entry which is preliminary data.</text>
</comment>
<evidence type="ECO:0000313" key="1">
    <source>
        <dbReference type="EMBL" id="POG78569.1"/>
    </source>
</evidence>
<name>A0A2P4QLQ3_RHIID</name>
<dbReference type="Proteomes" id="UP000018888">
    <property type="component" value="Unassembled WGS sequence"/>
</dbReference>
<proteinExistence type="predicted"/>
<feature type="non-terminal residue" evidence="1">
    <location>
        <position position="1"/>
    </location>
</feature>
<sequence length="158" mass="18523">VHVTNSLTESDDVDEKIVYMEDLKKREEVYGICVECNEPGTGKEWCQPCNAKRFKKNFKYWTSENKDIDELIQQSQMNAVHSTKCLEWISYENFKNIVPINKENSSKIYSADWPKGNIYSWNIENKEWKRYSNKKVALKSLANSSDISIDLLNEVIKK</sequence>
<evidence type="ECO:0000313" key="2">
    <source>
        <dbReference type="Proteomes" id="UP000018888"/>
    </source>
</evidence>
<keyword evidence="2" id="KW-1185">Reference proteome</keyword>